<evidence type="ECO:0000313" key="2">
    <source>
        <dbReference type="EMBL" id="SDU87049.1"/>
    </source>
</evidence>
<name>A0A1H2M1K7_9ACTN</name>
<dbReference type="SUPFAM" id="SSF52980">
    <property type="entry name" value="Restriction endonuclease-like"/>
    <property type="match status" value="1"/>
</dbReference>
<dbReference type="PANTHER" id="PTHR35400">
    <property type="entry name" value="SLR1083 PROTEIN"/>
    <property type="match status" value="1"/>
</dbReference>
<keyword evidence="3" id="KW-1185">Reference proteome</keyword>
<dbReference type="STRING" id="419479.SAMN04488563_6953"/>
<dbReference type="InterPro" id="IPR011335">
    <property type="entry name" value="Restrct_endonuc-II-like"/>
</dbReference>
<feature type="domain" description="Putative restriction endonuclease" evidence="1">
    <location>
        <begin position="19"/>
        <end position="174"/>
    </location>
</feature>
<dbReference type="GO" id="GO:0004519">
    <property type="term" value="F:endonuclease activity"/>
    <property type="evidence" value="ECO:0007669"/>
    <property type="project" value="UniProtKB-KW"/>
</dbReference>
<gene>
    <name evidence="2" type="ORF">SAMN04488563_6953</name>
</gene>
<dbReference type="InterPro" id="IPR008538">
    <property type="entry name" value="Uma2"/>
</dbReference>
<dbReference type="Gene3D" id="3.90.1570.10">
    <property type="entry name" value="tt1808, chain A"/>
    <property type="match status" value="1"/>
</dbReference>
<dbReference type="PANTHER" id="PTHR35400:SF3">
    <property type="entry name" value="SLL1072 PROTEIN"/>
    <property type="match status" value="1"/>
</dbReference>
<dbReference type="Proteomes" id="UP000182977">
    <property type="component" value="Chromosome I"/>
</dbReference>
<dbReference type="Pfam" id="PF05685">
    <property type="entry name" value="Uma2"/>
    <property type="match status" value="1"/>
</dbReference>
<evidence type="ECO:0000313" key="3">
    <source>
        <dbReference type="Proteomes" id="UP000182977"/>
    </source>
</evidence>
<keyword evidence="2" id="KW-0540">Nuclease</keyword>
<accession>A0A1H2M1K7</accession>
<dbReference type="AlphaFoldDB" id="A0A1H2M1K7"/>
<dbReference type="CDD" id="cd06260">
    <property type="entry name" value="DUF820-like"/>
    <property type="match status" value="1"/>
</dbReference>
<dbReference type="InterPro" id="IPR012296">
    <property type="entry name" value="Nuclease_put_TT1808"/>
</dbReference>
<dbReference type="EMBL" id="LT629791">
    <property type="protein sequence ID" value="SDU87049.1"/>
    <property type="molecule type" value="Genomic_DNA"/>
</dbReference>
<keyword evidence="2" id="KW-0255">Endonuclease</keyword>
<reference evidence="3" key="1">
    <citation type="submission" date="2016-10" db="EMBL/GenBank/DDBJ databases">
        <authorList>
            <person name="Varghese N."/>
            <person name="Submissions S."/>
        </authorList>
    </citation>
    <scope>NUCLEOTIDE SEQUENCE [LARGE SCALE GENOMIC DNA]</scope>
    <source>
        <strain evidence="3">DSM 45079</strain>
    </source>
</reference>
<keyword evidence="2" id="KW-0378">Hydrolase</keyword>
<evidence type="ECO:0000259" key="1">
    <source>
        <dbReference type="Pfam" id="PF05685"/>
    </source>
</evidence>
<proteinExistence type="predicted"/>
<organism evidence="2 3">
    <name type="scientific">Jiangella alkaliphila</name>
    <dbReference type="NCBI Taxonomy" id="419479"/>
    <lineage>
        <taxon>Bacteria</taxon>
        <taxon>Bacillati</taxon>
        <taxon>Actinomycetota</taxon>
        <taxon>Actinomycetes</taxon>
        <taxon>Jiangellales</taxon>
        <taxon>Jiangellaceae</taxon>
        <taxon>Jiangella</taxon>
    </lineage>
</organism>
<sequence length="188" mass="21080">MTLTYPATHEPIGVVLTADEYDALPPNNLRELVDGVVRVMATPTFWHQDVADALKNALRGAGEHGYRVSGPIEVRLGNLLRRNPDVVVVRREHYDRRASRVLPEHVVLAVEVVSPGSETDDRREKPVEYAEAGMEHYWRVEIDPEIAIHTFRLGDNGYLETGVWKAGDVVDAPGVRWARILVDDIIDA</sequence>
<protein>
    <submittedName>
        <fullName evidence="2">Endonuclease, Uma2 family (Restriction endonuclease fold)</fullName>
    </submittedName>
</protein>